<comment type="similarity">
    <text evidence="1">Belongs to the CRISPR-associated Csm3 family.</text>
</comment>
<keyword evidence="6" id="KW-0694">RNA-binding</keyword>
<evidence type="ECO:0000256" key="7">
    <source>
        <dbReference type="ARBA" id="ARBA00023118"/>
    </source>
</evidence>
<dbReference type="GO" id="GO:0003723">
    <property type="term" value="F:RNA binding"/>
    <property type="evidence" value="ECO:0007669"/>
    <property type="project" value="UniProtKB-KW"/>
</dbReference>
<dbReference type="InterPro" id="IPR052216">
    <property type="entry name" value="CRISPR_Csm3_endoribonuclease"/>
</dbReference>
<dbReference type="InterPro" id="IPR005537">
    <property type="entry name" value="RAMP_III_fam"/>
</dbReference>
<keyword evidence="4" id="KW-0255">Endonuclease</keyword>
<proteinExistence type="inferred from homology"/>
<accession>A0A845LET2</accession>
<dbReference type="GO" id="GO:0051607">
    <property type="term" value="P:defense response to virus"/>
    <property type="evidence" value="ECO:0007669"/>
    <property type="project" value="UniProtKB-KW"/>
</dbReference>
<evidence type="ECO:0000256" key="3">
    <source>
        <dbReference type="ARBA" id="ARBA00022722"/>
    </source>
</evidence>
<dbReference type="OrthoDB" id="1063910at2"/>
<keyword evidence="11" id="KW-1185">Reference proteome</keyword>
<evidence type="ECO:0000259" key="9">
    <source>
        <dbReference type="Pfam" id="PF03787"/>
    </source>
</evidence>
<feature type="domain" description="CRISPR type III-associated protein" evidence="9">
    <location>
        <begin position="15"/>
        <end position="208"/>
    </location>
</feature>
<dbReference type="Proteomes" id="UP000471031">
    <property type="component" value="Unassembled WGS sequence"/>
</dbReference>
<comment type="caution">
    <text evidence="10">The sequence shown here is derived from an EMBL/GenBank/DDBJ whole genome shotgun (WGS) entry which is preliminary data.</text>
</comment>
<sequence length="223" mass="24618">MKLERIAVIRGVILCKSGLRIGGSNDEIEIGGVELPVIKHPWTREPYIPGSSLKGKMRSGLEKKLGRYDVQAGEPCGCGSSNCPVCVIFGTHKSKSTSAAGPTRIIVRDCPFTEKQQELYNEMLTKGQPFLETKTENMIDRNSGKAKHPRPVERVPAGAEFQMEIALQFYNMDLGREETLINHVKQALLMVQNTYLGGFGSRGSGQVEFKDLTLDGQAFMLND</sequence>
<evidence type="ECO:0000256" key="5">
    <source>
        <dbReference type="ARBA" id="ARBA00022801"/>
    </source>
</evidence>
<protein>
    <recommendedName>
        <fullName evidence="2">CRISPR system Cms endoribonuclease Csm3</fullName>
    </recommendedName>
    <alternativeName>
        <fullName evidence="8">CRISPR type III A-associated RAMP protein Csm3</fullName>
    </alternativeName>
</protein>
<gene>
    <name evidence="10" type="primary">csm3</name>
    <name evidence="10" type="ORF">GTO89_03205</name>
</gene>
<evidence type="ECO:0000256" key="4">
    <source>
        <dbReference type="ARBA" id="ARBA00022759"/>
    </source>
</evidence>
<dbReference type="PANTHER" id="PTHR35579">
    <property type="entry name" value="CRISPR SYSTEM CMS ENDORIBONUCLEASE CSM3"/>
    <property type="match status" value="1"/>
</dbReference>
<keyword evidence="3" id="KW-0540">Nuclease</keyword>
<dbReference type="InterPro" id="IPR013412">
    <property type="entry name" value="CRISPR-assoc_RAMP_Csm3"/>
</dbReference>
<dbReference type="GO" id="GO:0004519">
    <property type="term" value="F:endonuclease activity"/>
    <property type="evidence" value="ECO:0007669"/>
    <property type="project" value="UniProtKB-KW"/>
</dbReference>
<keyword evidence="7" id="KW-0051">Antiviral defense</keyword>
<dbReference type="GO" id="GO:0016787">
    <property type="term" value="F:hydrolase activity"/>
    <property type="evidence" value="ECO:0007669"/>
    <property type="project" value="UniProtKB-KW"/>
</dbReference>
<reference evidence="10 11" key="1">
    <citation type="submission" date="2020-01" db="EMBL/GenBank/DDBJ databases">
        <title>Whole genome sequence of Heliobacterium gestii DSM 11169.</title>
        <authorList>
            <person name="Kyndt J.A."/>
            <person name="Meyer T.E."/>
        </authorList>
    </citation>
    <scope>NUCLEOTIDE SEQUENCE [LARGE SCALE GENOMIC DNA]</scope>
    <source>
        <strain evidence="10 11">DSM 11169</strain>
    </source>
</reference>
<evidence type="ECO:0000313" key="10">
    <source>
        <dbReference type="EMBL" id="MZP42043.1"/>
    </source>
</evidence>
<evidence type="ECO:0000256" key="2">
    <source>
        <dbReference type="ARBA" id="ARBA00022150"/>
    </source>
</evidence>
<organism evidence="10 11">
    <name type="scientific">Heliomicrobium gestii</name>
    <name type="common">Heliobacterium gestii</name>
    <dbReference type="NCBI Taxonomy" id="2699"/>
    <lineage>
        <taxon>Bacteria</taxon>
        <taxon>Bacillati</taxon>
        <taxon>Bacillota</taxon>
        <taxon>Clostridia</taxon>
        <taxon>Eubacteriales</taxon>
        <taxon>Heliobacteriaceae</taxon>
        <taxon>Heliomicrobium</taxon>
    </lineage>
</organism>
<name>A0A845LET2_HELGE</name>
<dbReference type="AlphaFoldDB" id="A0A845LET2"/>
<evidence type="ECO:0000256" key="6">
    <source>
        <dbReference type="ARBA" id="ARBA00022884"/>
    </source>
</evidence>
<evidence type="ECO:0000256" key="8">
    <source>
        <dbReference type="ARBA" id="ARBA00033183"/>
    </source>
</evidence>
<dbReference type="EMBL" id="WXEX01000002">
    <property type="protein sequence ID" value="MZP42043.1"/>
    <property type="molecule type" value="Genomic_DNA"/>
</dbReference>
<dbReference type="RefSeq" id="WP_161260626.1">
    <property type="nucleotide sequence ID" value="NZ_JAFBDC010000002.1"/>
</dbReference>
<keyword evidence="5" id="KW-0378">Hydrolase</keyword>
<dbReference type="PANTHER" id="PTHR35579:SF3">
    <property type="entry name" value="CRISPR SYSTEM CMS ENDORIBONUCLEASE CSM3"/>
    <property type="match status" value="1"/>
</dbReference>
<evidence type="ECO:0000256" key="1">
    <source>
        <dbReference type="ARBA" id="ARBA00006342"/>
    </source>
</evidence>
<evidence type="ECO:0000313" key="11">
    <source>
        <dbReference type="Proteomes" id="UP000471031"/>
    </source>
</evidence>
<dbReference type="Pfam" id="PF03787">
    <property type="entry name" value="RAMPs"/>
    <property type="match status" value="1"/>
</dbReference>
<dbReference type="NCBIfam" id="TIGR02582">
    <property type="entry name" value="cas7_TM1809"/>
    <property type="match status" value="1"/>
</dbReference>